<dbReference type="SUPFAM" id="SSF46689">
    <property type="entry name" value="Homeodomain-like"/>
    <property type="match status" value="1"/>
</dbReference>
<accession>A0AAP0S7V6</accession>
<comment type="caution">
    <text evidence="10">The sequence shown here is derived from an EMBL/GenBank/DDBJ whole genome shotgun (WGS) entry which is preliminary data.</text>
</comment>
<feature type="compositionally biased region" description="Polar residues" evidence="7">
    <location>
        <begin position="268"/>
        <end position="282"/>
    </location>
</feature>
<keyword evidence="4" id="KW-0238">DNA-binding</keyword>
<evidence type="ECO:0000256" key="3">
    <source>
        <dbReference type="ARBA" id="ARBA00023015"/>
    </source>
</evidence>
<evidence type="ECO:0000256" key="4">
    <source>
        <dbReference type="ARBA" id="ARBA00023125"/>
    </source>
</evidence>
<dbReference type="GO" id="GO:0003677">
    <property type="term" value="F:DNA binding"/>
    <property type="evidence" value="ECO:0007669"/>
    <property type="project" value="UniProtKB-KW"/>
</dbReference>
<keyword evidence="5" id="KW-0804">Transcription</keyword>
<evidence type="ECO:0000256" key="7">
    <source>
        <dbReference type="SAM" id="MobiDB-lite"/>
    </source>
</evidence>
<dbReference type="PROSITE" id="PS50090">
    <property type="entry name" value="MYB_LIKE"/>
    <property type="match status" value="1"/>
</dbReference>
<dbReference type="SMART" id="SM00717">
    <property type="entry name" value="SANT"/>
    <property type="match status" value="1"/>
</dbReference>
<proteinExistence type="predicted"/>
<keyword evidence="6" id="KW-0539">Nucleus</keyword>
<evidence type="ECO:0000256" key="5">
    <source>
        <dbReference type="ARBA" id="ARBA00023163"/>
    </source>
</evidence>
<dbReference type="Gene3D" id="1.10.10.60">
    <property type="entry name" value="Homeodomain-like"/>
    <property type="match status" value="1"/>
</dbReference>
<gene>
    <name evidence="10" type="ORF">L1049_017370</name>
</gene>
<evidence type="ECO:0000256" key="2">
    <source>
        <dbReference type="ARBA" id="ARBA00022737"/>
    </source>
</evidence>
<dbReference type="PANTHER" id="PTHR47997:SF75">
    <property type="entry name" value="MYB DOMAIN PROTEIN 55"/>
    <property type="match status" value="1"/>
</dbReference>
<evidence type="ECO:0000259" key="8">
    <source>
        <dbReference type="PROSITE" id="PS50090"/>
    </source>
</evidence>
<dbReference type="PROSITE" id="PS51294">
    <property type="entry name" value="HTH_MYB"/>
    <property type="match status" value="1"/>
</dbReference>
<dbReference type="InterPro" id="IPR017930">
    <property type="entry name" value="Myb_dom"/>
</dbReference>
<organism evidence="10 11">
    <name type="scientific">Liquidambar formosana</name>
    <name type="common">Formosan gum</name>
    <dbReference type="NCBI Taxonomy" id="63359"/>
    <lineage>
        <taxon>Eukaryota</taxon>
        <taxon>Viridiplantae</taxon>
        <taxon>Streptophyta</taxon>
        <taxon>Embryophyta</taxon>
        <taxon>Tracheophyta</taxon>
        <taxon>Spermatophyta</taxon>
        <taxon>Magnoliopsida</taxon>
        <taxon>eudicotyledons</taxon>
        <taxon>Gunneridae</taxon>
        <taxon>Pentapetalae</taxon>
        <taxon>Saxifragales</taxon>
        <taxon>Altingiaceae</taxon>
        <taxon>Liquidambar</taxon>
    </lineage>
</organism>
<keyword evidence="11" id="KW-1185">Reference proteome</keyword>
<reference evidence="10 11" key="1">
    <citation type="journal article" date="2024" name="Plant J.">
        <title>Genome sequences and population genomics reveal climatic adaptation and genomic divergence between two closely related sweetgum species.</title>
        <authorList>
            <person name="Xu W.Q."/>
            <person name="Ren C.Q."/>
            <person name="Zhang X.Y."/>
            <person name="Comes H.P."/>
            <person name="Liu X.H."/>
            <person name="Li Y.G."/>
            <person name="Kettle C.J."/>
            <person name="Jalonen R."/>
            <person name="Gaisberger H."/>
            <person name="Ma Y.Z."/>
            <person name="Qiu Y.X."/>
        </authorList>
    </citation>
    <scope>NUCLEOTIDE SEQUENCE [LARGE SCALE GENOMIC DNA]</scope>
    <source>
        <strain evidence="10">Hangzhou</strain>
    </source>
</reference>
<feature type="domain" description="HTH myb-type" evidence="9">
    <location>
        <begin position="23"/>
        <end position="77"/>
    </location>
</feature>
<dbReference type="Proteomes" id="UP001415857">
    <property type="component" value="Unassembled WGS sequence"/>
</dbReference>
<dbReference type="InterPro" id="IPR009057">
    <property type="entry name" value="Homeodomain-like_sf"/>
</dbReference>
<dbReference type="InterPro" id="IPR051953">
    <property type="entry name" value="Plant_SW-associated_TFs"/>
</dbReference>
<name>A0AAP0S7V6_LIQFO</name>
<dbReference type="GO" id="GO:0005634">
    <property type="term" value="C:nucleus"/>
    <property type="evidence" value="ECO:0007669"/>
    <property type="project" value="UniProtKB-SubCell"/>
</dbReference>
<dbReference type="Pfam" id="PF00249">
    <property type="entry name" value="Myb_DNA-binding"/>
    <property type="match status" value="1"/>
</dbReference>
<evidence type="ECO:0000256" key="1">
    <source>
        <dbReference type="ARBA" id="ARBA00004123"/>
    </source>
</evidence>
<evidence type="ECO:0000313" key="10">
    <source>
        <dbReference type="EMBL" id="KAK9288901.1"/>
    </source>
</evidence>
<evidence type="ECO:0000256" key="6">
    <source>
        <dbReference type="ARBA" id="ARBA00023242"/>
    </source>
</evidence>
<comment type="subcellular location">
    <subcellularLocation>
        <location evidence="1">Nucleus</location>
    </subcellularLocation>
</comment>
<evidence type="ECO:0000313" key="11">
    <source>
        <dbReference type="Proteomes" id="UP001415857"/>
    </source>
</evidence>
<dbReference type="EMBL" id="JBBPBK010000003">
    <property type="protein sequence ID" value="KAK9288901.1"/>
    <property type="molecule type" value="Genomic_DNA"/>
</dbReference>
<feature type="region of interest" description="Disordered" evidence="7">
    <location>
        <begin position="254"/>
        <end position="282"/>
    </location>
</feature>
<protein>
    <submittedName>
        <fullName evidence="10">Uncharacterized protein</fullName>
    </submittedName>
</protein>
<dbReference type="InterPro" id="IPR001005">
    <property type="entry name" value="SANT/Myb"/>
</dbReference>
<keyword evidence="3" id="KW-0805">Transcription regulation</keyword>
<feature type="domain" description="Myb-like" evidence="8">
    <location>
        <begin position="23"/>
        <end position="73"/>
    </location>
</feature>
<evidence type="ECO:0000259" key="9">
    <source>
        <dbReference type="PROSITE" id="PS51294"/>
    </source>
</evidence>
<dbReference type="PANTHER" id="PTHR47997">
    <property type="entry name" value="MYB DOMAIN PROTEIN 55"/>
    <property type="match status" value="1"/>
</dbReference>
<dbReference type="FunFam" id="1.10.10.60:FF:000231">
    <property type="entry name" value="Myb transcription factor"/>
    <property type="match status" value="1"/>
</dbReference>
<dbReference type="CDD" id="cd00167">
    <property type="entry name" value="SANT"/>
    <property type="match status" value="1"/>
</dbReference>
<keyword evidence="2" id="KW-0677">Repeat</keyword>
<sequence length="331" mass="36873">MEVITQECRCGKSCRLRWINYLRADLKRGNITAEEEDTIIKLHASLGNRWSLIAGHLPGRTDNEIKNYWNSHLCRRIHSITGPTSEALSTYTNAAKMYGTCKRRSGRTSRSSMNKNKKITSSNIQISTAKGKAVLPIEVIGQGEQREHMDVESLHPKKEGEGRERIGVQGSCTGNRVKLLGHCDDRQSVFLCNGKEITSAVGLCPSKEGENGVLEPFEGLDVEITCLDYLLENEVSNPSGILGLRERREDGFMGSAQVTKSDERESGVWNSNTESGERYTSSSTMSDEWIDWDWESAVWGHKLWDGGEMLSCLWDGSNGKGMPILKTNAVI</sequence>
<dbReference type="AlphaFoldDB" id="A0AAP0S7V6"/>